<dbReference type="InterPro" id="IPR009677">
    <property type="entry name" value="DUF1266"/>
</dbReference>
<proteinExistence type="predicted"/>
<dbReference type="Proteomes" id="UP000186455">
    <property type="component" value="Unassembled WGS sequence"/>
</dbReference>
<keyword evidence="3" id="KW-1185">Reference proteome</keyword>
<evidence type="ECO:0000313" key="3">
    <source>
        <dbReference type="Proteomes" id="UP000186455"/>
    </source>
</evidence>
<organism evidence="2 3">
    <name type="scientific">Streptomyces uncialis</name>
    <dbReference type="NCBI Taxonomy" id="1048205"/>
    <lineage>
        <taxon>Bacteria</taxon>
        <taxon>Bacillati</taxon>
        <taxon>Actinomycetota</taxon>
        <taxon>Actinomycetes</taxon>
        <taxon>Kitasatosporales</taxon>
        <taxon>Streptomycetaceae</taxon>
        <taxon>Streptomyces</taxon>
    </lineage>
</organism>
<protein>
    <recommendedName>
        <fullName evidence="1">DUF1266 domain-containing protein</fullName>
    </recommendedName>
</protein>
<sequence>MDTGVEDEVHDEVFPKVAAPADGSRWTAPTDIEQRLHSLCAKDNDHAYLRTVALEGVYYPVRLDVARARREDGDDASADLPMLTVDAPDGRTVAQVYTTGLLPRPHPYLVYEYASLGRLAFDLPAHVDVLAVNVATPCERYFATDAEERKAWLESHNELFDPDALADRVVTLRSGGPGQGDLLHGLACGAHLCFANGEPWNAHHWHGGKGHTGEVDRMAEGWDVGDRDDWLDTQERLLLREVSPWGWDFVLDARTSLLEGAADGGADPRRWRDHAEEVLRARLAEAGRATAEQTGELVHKVRALVGSVLRYESRFRADGLLPPGGRIRSVAAWDLGRASQMARWGRGARYATQAETYAALERVSRVARVMYGSWEEFSAGYVLGRCLHFDEESFGSWYTEVLDAHRALTTDPDGPWRTVPFTAD</sequence>
<dbReference type="RefSeq" id="WP_073786159.1">
    <property type="nucleotide sequence ID" value="NZ_LFBV01000002.1"/>
</dbReference>
<dbReference type="EMBL" id="LFBV01000002">
    <property type="protein sequence ID" value="OKH94530.1"/>
    <property type="molecule type" value="Genomic_DNA"/>
</dbReference>
<evidence type="ECO:0000259" key="1">
    <source>
        <dbReference type="Pfam" id="PF06889"/>
    </source>
</evidence>
<dbReference type="AlphaFoldDB" id="A0A1Q4V9Y4"/>
<dbReference type="Pfam" id="PF06889">
    <property type="entry name" value="DUF1266"/>
    <property type="match status" value="1"/>
</dbReference>
<gene>
    <name evidence="2" type="ORF">AB852_09680</name>
</gene>
<accession>A0A1Q4V9Y4</accession>
<reference evidence="2 3" key="1">
    <citation type="submission" date="2015-06" db="EMBL/GenBank/DDBJ databases">
        <title>Cloning and characterization of the uncialamcin biosynthetic gene cluster.</title>
        <authorList>
            <person name="Yan X."/>
            <person name="Huang T."/>
            <person name="Ge H."/>
            <person name="Shen B."/>
        </authorList>
    </citation>
    <scope>NUCLEOTIDE SEQUENCE [LARGE SCALE GENOMIC DNA]</scope>
    <source>
        <strain evidence="2 3">DCA2648</strain>
    </source>
</reference>
<comment type="caution">
    <text evidence="2">The sequence shown here is derived from an EMBL/GenBank/DDBJ whole genome shotgun (WGS) entry which is preliminary data.</text>
</comment>
<evidence type="ECO:0000313" key="2">
    <source>
        <dbReference type="EMBL" id="OKH94530.1"/>
    </source>
</evidence>
<feature type="domain" description="DUF1266" evidence="1">
    <location>
        <begin position="219"/>
        <end position="421"/>
    </location>
</feature>
<dbReference type="STRING" id="1048205.AB852_09680"/>
<name>A0A1Q4V9Y4_9ACTN</name>